<dbReference type="InterPro" id="IPR002364">
    <property type="entry name" value="Quin_OxRdtase/zeta-crystal_CS"/>
</dbReference>
<dbReference type="EMBL" id="CP017708">
    <property type="protein sequence ID" value="AOY80741.1"/>
    <property type="molecule type" value="Genomic_DNA"/>
</dbReference>
<dbReference type="Gene3D" id="3.90.180.10">
    <property type="entry name" value="Medium-chain alcohol dehydrogenases, catalytic domain"/>
    <property type="match status" value="1"/>
</dbReference>
<sequence length="313" mass="33706">MKAVISNGYGSTDLLDYTSVEQPTPKSNQLLIKVHATSINPIDWKIRKGYLKVFTGNKFPMLLGFDVAGEVVEVGDSVKSFQPGDHIYARLDSFPGGAYAEYAVVSESAACLKPNTMTYTQAAAVPLAAQTALQALRDLGKIQPGHDVLINGASGGVGTFAVQIAKALSAQVTAVCSTKNIDLVKSLGCFRIIDYTIQDFTQDSAKYDIIFDAVAKNSFAQCKKLLKPHGIYITTLPTPSTIVQSLLTLVWPGKKVKLITVRSSGKDLAYLKELIEADKIRSVIQQTYPLSDVAKAHSISEQGHVAGKLVITI</sequence>
<feature type="domain" description="Enoyl reductase (ER)" evidence="1">
    <location>
        <begin position="10"/>
        <end position="311"/>
    </location>
</feature>
<dbReference type="Gene3D" id="3.40.50.720">
    <property type="entry name" value="NAD(P)-binding Rossmann-like Domain"/>
    <property type="match status" value="1"/>
</dbReference>
<dbReference type="GO" id="GO:0008270">
    <property type="term" value="F:zinc ion binding"/>
    <property type="evidence" value="ECO:0007669"/>
    <property type="project" value="InterPro"/>
</dbReference>
<dbReference type="SUPFAM" id="SSF51735">
    <property type="entry name" value="NAD(P)-binding Rossmann-fold domains"/>
    <property type="match status" value="1"/>
</dbReference>
<proteinExistence type="predicted"/>
<dbReference type="PROSITE" id="PS01162">
    <property type="entry name" value="QOR_ZETA_CRYSTAL"/>
    <property type="match status" value="1"/>
</dbReference>
<name>A0A1D9FZJ2_MOOP1</name>
<dbReference type="InterPro" id="IPR011032">
    <property type="entry name" value="GroES-like_sf"/>
</dbReference>
<organism evidence="2 3">
    <name type="scientific">Moorena producens (strain JHB)</name>
    <dbReference type="NCBI Taxonomy" id="1454205"/>
    <lineage>
        <taxon>Bacteria</taxon>
        <taxon>Bacillati</taxon>
        <taxon>Cyanobacteriota</taxon>
        <taxon>Cyanophyceae</taxon>
        <taxon>Coleofasciculales</taxon>
        <taxon>Coleofasciculaceae</taxon>
        <taxon>Moorena</taxon>
    </lineage>
</organism>
<dbReference type="InterPro" id="IPR036291">
    <property type="entry name" value="NAD(P)-bd_dom_sf"/>
</dbReference>
<dbReference type="PANTHER" id="PTHR44013">
    <property type="entry name" value="ZINC-TYPE ALCOHOL DEHYDROGENASE-LIKE PROTEIN C16A3.02C"/>
    <property type="match status" value="1"/>
</dbReference>
<dbReference type="Pfam" id="PF08240">
    <property type="entry name" value="ADH_N"/>
    <property type="match status" value="1"/>
</dbReference>
<dbReference type="AlphaFoldDB" id="A0A1D9FZJ2"/>
<dbReference type="Pfam" id="PF13602">
    <property type="entry name" value="ADH_zinc_N_2"/>
    <property type="match status" value="1"/>
</dbReference>
<dbReference type="SMART" id="SM00829">
    <property type="entry name" value="PKS_ER"/>
    <property type="match status" value="1"/>
</dbReference>
<dbReference type="CDD" id="cd08267">
    <property type="entry name" value="MDR1"/>
    <property type="match status" value="1"/>
</dbReference>
<dbReference type="SUPFAM" id="SSF50129">
    <property type="entry name" value="GroES-like"/>
    <property type="match status" value="1"/>
</dbReference>
<dbReference type="InterPro" id="IPR013154">
    <property type="entry name" value="ADH-like_N"/>
</dbReference>
<dbReference type="Proteomes" id="UP000176944">
    <property type="component" value="Chromosome"/>
</dbReference>
<reference evidence="3" key="1">
    <citation type="submission" date="2016-10" db="EMBL/GenBank/DDBJ databases">
        <title>Comparative genomics uncovers the prolific and rare metabolic potential of the cyanobacterial genus Moorea.</title>
        <authorList>
            <person name="Leao T."/>
            <person name="Castelao G."/>
            <person name="Korobeynikov A."/>
            <person name="Monroe E.A."/>
            <person name="Podell S."/>
            <person name="Glukhov E."/>
            <person name="Allen E."/>
            <person name="Gerwick W.H."/>
            <person name="Gerwick L."/>
        </authorList>
    </citation>
    <scope>NUCLEOTIDE SEQUENCE [LARGE SCALE GENOMIC DNA]</scope>
    <source>
        <strain evidence="3">JHB</strain>
    </source>
</reference>
<dbReference type="PANTHER" id="PTHR44013:SF1">
    <property type="entry name" value="ZINC-TYPE ALCOHOL DEHYDROGENASE-LIKE PROTEIN C16A3.02C"/>
    <property type="match status" value="1"/>
</dbReference>
<accession>A0A1D9FZJ2</accession>
<dbReference type="GO" id="GO:0016491">
    <property type="term" value="F:oxidoreductase activity"/>
    <property type="evidence" value="ECO:0007669"/>
    <property type="project" value="InterPro"/>
</dbReference>
<dbReference type="InterPro" id="IPR052733">
    <property type="entry name" value="Chloroplast_QOR"/>
</dbReference>
<dbReference type="InterPro" id="IPR020843">
    <property type="entry name" value="ER"/>
</dbReference>
<evidence type="ECO:0000259" key="1">
    <source>
        <dbReference type="SMART" id="SM00829"/>
    </source>
</evidence>
<evidence type="ECO:0000313" key="2">
    <source>
        <dbReference type="EMBL" id="AOY80741.1"/>
    </source>
</evidence>
<protein>
    <submittedName>
        <fullName evidence="2">NAD(P)-dependent alcohol dehydrogenase</fullName>
    </submittedName>
</protein>
<gene>
    <name evidence="2" type="ORF">BJP36_13275</name>
</gene>
<evidence type="ECO:0000313" key="3">
    <source>
        <dbReference type="Proteomes" id="UP000176944"/>
    </source>
</evidence>